<reference evidence="2 3" key="1">
    <citation type="journal article" date="2013" name="Genome Announc.">
        <title>Draft genome sequence of MKD8, a conjugal recipient Mycobacterium smegmatis strain.</title>
        <authorList>
            <person name="Gray T.A."/>
            <person name="Palumbo M.J."/>
            <person name="Derbyshire K.M."/>
        </authorList>
    </citation>
    <scope>NUCLEOTIDE SEQUENCE [LARGE SCALE GENOMIC DNA]</scope>
    <source>
        <strain evidence="2 3">MKD8</strain>
    </source>
</reference>
<evidence type="ECO:0000313" key="3">
    <source>
        <dbReference type="Proteomes" id="UP000011200"/>
    </source>
</evidence>
<keyword evidence="1" id="KW-1133">Transmembrane helix</keyword>
<evidence type="ECO:0000313" key="2">
    <source>
        <dbReference type="EMBL" id="AWT52208.1"/>
    </source>
</evidence>
<name>A0A2U9PKJ3_MYCSE</name>
<dbReference type="EMBL" id="CP027541">
    <property type="protein sequence ID" value="AWT52208.1"/>
    <property type="molecule type" value="Genomic_DNA"/>
</dbReference>
<keyword evidence="1" id="KW-0472">Membrane</keyword>
<gene>
    <name evidence="2" type="ORF">D806_012200</name>
</gene>
<dbReference type="Proteomes" id="UP000011200">
    <property type="component" value="Chromosome"/>
</dbReference>
<evidence type="ECO:0000256" key="1">
    <source>
        <dbReference type="SAM" id="Phobius"/>
    </source>
</evidence>
<dbReference type="GeneID" id="93456069"/>
<sequence length="103" mass="10727">MIRFAKPSSRRMLACTAAATAFVCTVAGIGLSVGMIAGSNDTSPVPTGEYVRLFIVNLTMWGPMLLLIAWPVSVPLILVLGILAASVHAAEPPNSAADPPSHR</sequence>
<feature type="transmembrane region" description="Helical" evidence="1">
    <location>
        <begin position="12"/>
        <end position="38"/>
    </location>
</feature>
<accession>A0A2U9PKJ3</accession>
<proteinExistence type="predicted"/>
<feature type="transmembrane region" description="Helical" evidence="1">
    <location>
        <begin position="58"/>
        <end position="85"/>
    </location>
</feature>
<reference evidence="3" key="2">
    <citation type="submission" date="2018-03" db="EMBL/GenBank/DDBJ databases">
        <authorList>
            <person name="Derbyshire K."/>
            <person name="Gray T.A."/>
            <person name="Champion M."/>
        </authorList>
    </citation>
    <scope>NUCLEOTIDE SEQUENCE [LARGE SCALE GENOMIC DNA]</scope>
    <source>
        <strain evidence="3">MKD8</strain>
    </source>
</reference>
<protein>
    <submittedName>
        <fullName evidence="2">Uncharacterized protein</fullName>
    </submittedName>
</protein>
<organism evidence="2 3">
    <name type="scientific">Mycolicibacterium smegmatis (strain MKD8)</name>
    <name type="common">Mycobacterium smegmatis</name>
    <dbReference type="NCBI Taxonomy" id="1214915"/>
    <lineage>
        <taxon>Bacteria</taxon>
        <taxon>Bacillati</taxon>
        <taxon>Actinomycetota</taxon>
        <taxon>Actinomycetes</taxon>
        <taxon>Mycobacteriales</taxon>
        <taxon>Mycobacteriaceae</taxon>
        <taxon>Mycolicibacterium</taxon>
    </lineage>
</organism>
<dbReference type="AlphaFoldDB" id="A0A2U9PKJ3"/>
<keyword evidence="1" id="KW-0812">Transmembrane</keyword>
<dbReference type="RefSeq" id="WP_011727515.1">
    <property type="nucleotide sequence ID" value="NZ_CP027541.1"/>
</dbReference>